<dbReference type="AlphaFoldDB" id="A0A1X0RR30"/>
<dbReference type="Proteomes" id="UP000242381">
    <property type="component" value="Unassembled WGS sequence"/>
</dbReference>
<name>A0A1X0RR30_RHIZD</name>
<proteinExistence type="predicted"/>
<protein>
    <recommendedName>
        <fullName evidence="2">Cas12f1-like TNB domain-containing protein</fullName>
    </recommendedName>
</protein>
<reference evidence="3 4" key="1">
    <citation type="journal article" date="2016" name="Proc. Natl. Acad. Sci. U.S.A.">
        <title>Lipid metabolic changes in an early divergent fungus govern the establishment of a mutualistic symbiosis with endobacteria.</title>
        <authorList>
            <person name="Lastovetsky O.A."/>
            <person name="Gaspar M.L."/>
            <person name="Mondo S.J."/>
            <person name="LaButti K.M."/>
            <person name="Sandor L."/>
            <person name="Grigoriev I.V."/>
            <person name="Henry S.A."/>
            <person name="Pawlowska T.E."/>
        </authorList>
    </citation>
    <scope>NUCLEOTIDE SEQUENCE [LARGE SCALE GENOMIC DNA]</scope>
    <source>
        <strain evidence="3 4">ATCC 11559</strain>
    </source>
</reference>
<evidence type="ECO:0000313" key="3">
    <source>
        <dbReference type="EMBL" id="ORE14522.1"/>
    </source>
</evidence>
<feature type="domain" description="Cas12f1-like TNB" evidence="2">
    <location>
        <begin position="398"/>
        <end position="457"/>
    </location>
</feature>
<organism evidence="3 4">
    <name type="scientific">Rhizopus microsporus</name>
    <dbReference type="NCBI Taxonomy" id="58291"/>
    <lineage>
        <taxon>Eukaryota</taxon>
        <taxon>Fungi</taxon>
        <taxon>Fungi incertae sedis</taxon>
        <taxon>Mucoromycota</taxon>
        <taxon>Mucoromycotina</taxon>
        <taxon>Mucoromycetes</taxon>
        <taxon>Mucorales</taxon>
        <taxon>Mucorineae</taxon>
        <taxon>Rhizopodaceae</taxon>
        <taxon>Rhizopus</taxon>
    </lineage>
</organism>
<sequence length="487" mass="55434">MKRHSTSSSSERPSKGAKLNEVKCPSYGLTTHARSTSNLCPNKKAKVPVCNPDERVENFVIKTSLSNVCNNQQLVQHIKDLADYTTKVLFVGSLFVNFIFIRLLDDGQAIPIIEQSLFTNIFAVMTGNGKRASHCLKEYFTLFCELTTVDRDSLKSINYSSILSITGFRTRDSLTSGKKKFKNVITTDGHSVSFLFTRIVKRSLTTTKNPSDFIDDIRNGYTSGRQRTTSLDEYYHLCGYNDANFIRKKHQKQHTAQFLKISNLSSLKASNIAEFAKACQERLSLYDDITSCYNENAWSSKLKFQYYIRKQKGVHEICKRLMHGSVKYNKKASIGVKTSSAENESKYCPPAPLDHPDKPRKTTIAFGDGMFNSSLRGNRGAPVRLIKKALQKYCGNQLEICMVDEYLTSQICNRCKNRNMDNVVTEKSKRRVHTILKCKQNTCNIVWNRDIMAAHNILDMFLFIARNNNQRLDIFMRQGTSNDQPSV</sequence>
<dbReference type="VEuPathDB" id="FungiDB:BCV72DRAFT_322274"/>
<dbReference type="VEuPathDB" id="FungiDB:BCV72DRAFT_331569"/>
<evidence type="ECO:0000259" key="2">
    <source>
        <dbReference type="Pfam" id="PF07282"/>
    </source>
</evidence>
<keyword evidence="1" id="KW-0238">DNA-binding</keyword>
<accession>A0A1X0RR30</accession>
<dbReference type="EMBL" id="KV921467">
    <property type="protein sequence ID" value="ORE14522.1"/>
    <property type="molecule type" value="Genomic_DNA"/>
</dbReference>
<dbReference type="GO" id="GO:0003677">
    <property type="term" value="F:DNA binding"/>
    <property type="evidence" value="ECO:0007669"/>
    <property type="project" value="UniProtKB-KW"/>
</dbReference>
<gene>
    <name evidence="3" type="ORF">BCV71DRAFT_293524</name>
</gene>
<evidence type="ECO:0000256" key="1">
    <source>
        <dbReference type="ARBA" id="ARBA00023125"/>
    </source>
</evidence>
<dbReference type="Pfam" id="PF07282">
    <property type="entry name" value="Cas12f1-like_TNB"/>
    <property type="match status" value="1"/>
</dbReference>
<dbReference type="InterPro" id="IPR010095">
    <property type="entry name" value="Cas12f1-like_TNB"/>
</dbReference>
<evidence type="ECO:0000313" key="4">
    <source>
        <dbReference type="Proteomes" id="UP000242381"/>
    </source>
</evidence>